<sequence>YFKLRGHSELNDWTRHKAYLYCVFLLVSLIRIVRFVVMHDKLDVNLLGFFFLVHQQYHFINKSLTWYEAQSFCRLKYTDLATINDTDDENRLINTLGSNVTSSWIGLYNGQTNRWLWSDGSGIASFTQWSPDEPNNSGGIESCGLMYDNGLWNDAYFKIYADRSTLTWHVCIQNRRI</sequence>
<dbReference type="PANTHER" id="PTHR45784">
    <property type="entry name" value="C-TYPE LECTIN DOMAIN FAMILY 20 MEMBER A-RELATED"/>
    <property type="match status" value="1"/>
</dbReference>
<dbReference type="PANTHER" id="PTHR45784:SF3">
    <property type="entry name" value="C-TYPE LECTIN DOMAIN FAMILY 4 MEMBER K-LIKE-RELATED"/>
    <property type="match status" value="1"/>
</dbReference>
<evidence type="ECO:0000259" key="2">
    <source>
        <dbReference type="PROSITE" id="PS50041"/>
    </source>
</evidence>
<keyword evidence="1" id="KW-1133">Transmembrane helix</keyword>
<protein>
    <recommendedName>
        <fullName evidence="2">C-type lectin domain-containing protein</fullName>
    </recommendedName>
</protein>
<evidence type="ECO:0000313" key="3">
    <source>
        <dbReference type="Ensembl" id="ENSONIP00000080594.1"/>
    </source>
</evidence>
<feature type="domain" description="C-type lectin" evidence="2">
    <location>
        <begin position="57"/>
        <end position="154"/>
    </location>
</feature>
<evidence type="ECO:0000313" key="4">
    <source>
        <dbReference type="Proteomes" id="UP000005207"/>
    </source>
</evidence>
<reference evidence="3" key="2">
    <citation type="submission" date="2025-08" db="UniProtKB">
        <authorList>
            <consortium name="Ensembl"/>
        </authorList>
    </citation>
    <scope>IDENTIFICATION</scope>
</reference>
<dbReference type="Proteomes" id="UP000005207">
    <property type="component" value="Linkage group LG3"/>
</dbReference>
<organism evidence="3 4">
    <name type="scientific">Oreochromis niloticus</name>
    <name type="common">Nile tilapia</name>
    <name type="synonym">Tilapia nilotica</name>
    <dbReference type="NCBI Taxonomy" id="8128"/>
    <lineage>
        <taxon>Eukaryota</taxon>
        <taxon>Metazoa</taxon>
        <taxon>Chordata</taxon>
        <taxon>Craniata</taxon>
        <taxon>Vertebrata</taxon>
        <taxon>Euteleostomi</taxon>
        <taxon>Actinopterygii</taxon>
        <taxon>Neopterygii</taxon>
        <taxon>Teleostei</taxon>
        <taxon>Neoteleostei</taxon>
        <taxon>Acanthomorphata</taxon>
        <taxon>Ovalentaria</taxon>
        <taxon>Cichlomorphae</taxon>
        <taxon>Cichliformes</taxon>
        <taxon>Cichlidae</taxon>
        <taxon>African cichlids</taxon>
        <taxon>Pseudocrenilabrinae</taxon>
        <taxon>Oreochromini</taxon>
        <taxon>Oreochromis</taxon>
    </lineage>
</organism>
<dbReference type="PROSITE" id="PS50041">
    <property type="entry name" value="C_TYPE_LECTIN_2"/>
    <property type="match status" value="1"/>
</dbReference>
<dbReference type="InterPro" id="IPR016187">
    <property type="entry name" value="CTDL_fold"/>
</dbReference>
<feature type="transmembrane region" description="Helical" evidence="1">
    <location>
        <begin position="18"/>
        <end position="37"/>
    </location>
</feature>
<dbReference type="SMART" id="SM00034">
    <property type="entry name" value="CLECT"/>
    <property type="match status" value="1"/>
</dbReference>
<keyword evidence="1" id="KW-0472">Membrane</keyword>
<dbReference type="Ensembl" id="ENSONIT00000066774.1">
    <property type="protein sequence ID" value="ENSONIP00000080594.1"/>
    <property type="gene ID" value="ENSONIG00000034117.1"/>
</dbReference>
<dbReference type="SUPFAM" id="SSF56436">
    <property type="entry name" value="C-type lectin-like"/>
    <property type="match status" value="1"/>
</dbReference>
<evidence type="ECO:0000256" key="1">
    <source>
        <dbReference type="SAM" id="Phobius"/>
    </source>
</evidence>
<dbReference type="InParanoid" id="A0A669F904"/>
<name>A0A669F904_ORENI</name>
<dbReference type="GeneTree" id="ENSGT00940000163911"/>
<proteinExistence type="predicted"/>
<dbReference type="AlphaFoldDB" id="A0A669F904"/>
<reference evidence="3" key="3">
    <citation type="submission" date="2025-09" db="UniProtKB">
        <authorList>
            <consortium name="Ensembl"/>
        </authorList>
    </citation>
    <scope>IDENTIFICATION</scope>
</reference>
<reference evidence="4" key="1">
    <citation type="submission" date="2012-01" db="EMBL/GenBank/DDBJ databases">
        <title>The Genome Sequence of Oreochromis niloticus (Nile Tilapia).</title>
        <authorList>
            <consortium name="Broad Institute Genome Assembly Team"/>
            <consortium name="Broad Institute Sequencing Platform"/>
            <person name="Di Palma F."/>
            <person name="Johnson J."/>
            <person name="Lander E.S."/>
            <person name="Lindblad-Toh K."/>
        </authorList>
    </citation>
    <scope>NUCLEOTIDE SEQUENCE [LARGE SCALE GENOMIC DNA]</scope>
</reference>
<dbReference type="Pfam" id="PF00059">
    <property type="entry name" value="Lectin_C"/>
    <property type="match status" value="1"/>
</dbReference>
<accession>A0A669F904</accession>
<dbReference type="Gene3D" id="3.10.100.10">
    <property type="entry name" value="Mannose-Binding Protein A, subunit A"/>
    <property type="match status" value="1"/>
</dbReference>
<dbReference type="InterPro" id="IPR016186">
    <property type="entry name" value="C-type_lectin-like/link_sf"/>
</dbReference>
<dbReference type="InterPro" id="IPR001304">
    <property type="entry name" value="C-type_lectin-like"/>
</dbReference>
<keyword evidence="1" id="KW-0812">Transmembrane</keyword>
<keyword evidence="4" id="KW-1185">Reference proteome</keyword>